<comment type="caution">
    <text evidence="1">The sequence shown here is derived from an EMBL/GenBank/DDBJ whole genome shotgun (WGS) entry which is preliminary data.</text>
</comment>
<dbReference type="SUPFAM" id="SSF56281">
    <property type="entry name" value="Metallo-hydrolase/oxidoreductase"/>
    <property type="match status" value="1"/>
</dbReference>
<dbReference type="PANTHER" id="PTHR46018:SF2">
    <property type="entry name" value="ZINC PHOSPHODIESTERASE ELAC PROTEIN 1"/>
    <property type="match status" value="1"/>
</dbReference>
<gene>
    <name evidence="1" type="ORF">EW146_g6327</name>
</gene>
<dbReference type="EMBL" id="SGPL01000313">
    <property type="protein sequence ID" value="THH13954.1"/>
    <property type="molecule type" value="Genomic_DNA"/>
</dbReference>
<dbReference type="Gene3D" id="3.60.15.10">
    <property type="entry name" value="Ribonuclease Z/Hydroxyacylglutathione hydrolase-like"/>
    <property type="match status" value="1"/>
</dbReference>
<accession>A0A4S4LNY4</accession>
<organism evidence="1 2">
    <name type="scientific">Bondarzewia mesenterica</name>
    <dbReference type="NCBI Taxonomy" id="1095465"/>
    <lineage>
        <taxon>Eukaryota</taxon>
        <taxon>Fungi</taxon>
        <taxon>Dikarya</taxon>
        <taxon>Basidiomycota</taxon>
        <taxon>Agaricomycotina</taxon>
        <taxon>Agaricomycetes</taxon>
        <taxon>Russulales</taxon>
        <taxon>Bondarzewiaceae</taxon>
        <taxon>Bondarzewia</taxon>
    </lineage>
</organism>
<evidence type="ECO:0000313" key="1">
    <source>
        <dbReference type="EMBL" id="THH13954.1"/>
    </source>
</evidence>
<name>A0A4S4LNY4_9AGAM</name>
<evidence type="ECO:0000313" key="2">
    <source>
        <dbReference type="Proteomes" id="UP000310158"/>
    </source>
</evidence>
<keyword evidence="2" id="KW-1185">Reference proteome</keyword>
<dbReference type="AlphaFoldDB" id="A0A4S4LNY4"/>
<protein>
    <recommendedName>
        <fullName evidence="3">Metallo-beta-lactamase domain-containing protein</fullName>
    </recommendedName>
</protein>
<proteinExistence type="predicted"/>
<dbReference type="GO" id="GO:0042781">
    <property type="term" value="F:3'-tRNA processing endoribonuclease activity"/>
    <property type="evidence" value="ECO:0007669"/>
    <property type="project" value="TreeGrafter"/>
</dbReference>
<evidence type="ECO:0008006" key="3">
    <source>
        <dbReference type="Google" id="ProtNLM"/>
    </source>
</evidence>
<dbReference type="InterPro" id="IPR036866">
    <property type="entry name" value="RibonucZ/Hydroxyglut_hydro"/>
</dbReference>
<dbReference type="PANTHER" id="PTHR46018">
    <property type="entry name" value="ZINC PHOSPHODIESTERASE ELAC PROTEIN 1"/>
    <property type="match status" value="1"/>
</dbReference>
<sequence>MAQWMAVTFLGTSSGGGIILLFRIDLRNAAADEISIRHVKWWIVGKELSASLLCSPAVPTSGQQLCLLLHACPHRTRQQKIDIYGPAGLRALLRTTLSLTSTRTADPYAVHELLLPTDARTPCAPADVLHSSEVPGLDFVCDADGFWRNITMGQSRRGTVHVQAGPIVHREPCIGYVFHEPAISFSPRKIAILGDTSSASAMTPLIASTPGRVSLLVHEATDAYIPPNVDAHLAAKRTVDVVKQKTEERGHSTPVEAGRCAGMWAAERLVLNHIGARFPAPSHGASISKKHHIAVLREMERQATEAWLQTPCTLPSHVSSTSATSEEDREDRCKATAAHDFMTVEIPSASRANEFRYTSDREKGAGEIRGQNQMGRGNGAVNHGGIGNAKRGRWVSEGNGLESVVGFGALVKRRRGA</sequence>
<reference evidence="1 2" key="1">
    <citation type="submission" date="2019-02" db="EMBL/GenBank/DDBJ databases">
        <title>Genome sequencing of the rare red list fungi Bondarzewia mesenterica.</title>
        <authorList>
            <person name="Buettner E."/>
            <person name="Kellner H."/>
        </authorList>
    </citation>
    <scope>NUCLEOTIDE SEQUENCE [LARGE SCALE GENOMIC DNA]</scope>
    <source>
        <strain evidence="1 2">DSM 108281</strain>
    </source>
</reference>
<dbReference type="GO" id="GO:0005634">
    <property type="term" value="C:nucleus"/>
    <property type="evidence" value="ECO:0007669"/>
    <property type="project" value="TreeGrafter"/>
</dbReference>
<dbReference type="Proteomes" id="UP000310158">
    <property type="component" value="Unassembled WGS sequence"/>
</dbReference>
<dbReference type="OrthoDB" id="527344at2759"/>